<evidence type="ECO:0000313" key="3">
    <source>
        <dbReference type="Proteomes" id="UP000618952"/>
    </source>
</evidence>
<feature type="domain" description="Acetyl xylan esterase" evidence="1">
    <location>
        <begin position="60"/>
        <end position="204"/>
    </location>
</feature>
<gene>
    <name evidence="2" type="ORF">H4O18_17065</name>
</gene>
<dbReference type="PANTHER" id="PTHR22946">
    <property type="entry name" value="DIENELACTONE HYDROLASE DOMAIN-CONTAINING PROTEIN-RELATED"/>
    <property type="match status" value="1"/>
</dbReference>
<dbReference type="Proteomes" id="UP000618952">
    <property type="component" value="Unassembled WGS sequence"/>
</dbReference>
<dbReference type="EMBL" id="JACLHY010000021">
    <property type="protein sequence ID" value="MBC8769713.1"/>
    <property type="molecule type" value="Genomic_DNA"/>
</dbReference>
<proteinExistence type="predicted"/>
<evidence type="ECO:0000313" key="2">
    <source>
        <dbReference type="EMBL" id="MBC8769713.1"/>
    </source>
</evidence>
<dbReference type="RefSeq" id="WP_187586789.1">
    <property type="nucleotide sequence ID" value="NZ_JACLHY010000021.1"/>
</dbReference>
<reference evidence="2 3" key="1">
    <citation type="submission" date="2020-08" db="EMBL/GenBank/DDBJ databases">
        <title>Arenibacter gaetbuli sp. nov., isolated from a sand dune.</title>
        <authorList>
            <person name="Park S."/>
            <person name="Yoon J.-H."/>
        </authorList>
    </citation>
    <scope>NUCLEOTIDE SEQUENCE [LARGE SCALE GENOMIC DNA]</scope>
    <source>
        <strain evidence="2 3">BSSL-BM3</strain>
    </source>
</reference>
<dbReference type="SUPFAM" id="SSF53474">
    <property type="entry name" value="alpha/beta-Hydrolases"/>
    <property type="match status" value="1"/>
</dbReference>
<sequence>MKSFSKKRIYWFSGIFAILLLLAFTIIYAGDTSENFPVSEYYGYDKAIPLKDTIKLLKDTTNYKLYHVSYNSVHDKNVTGLLSVPKIGTSPLPVIILMHGLGDNKNVDYVAYGNDLFLKNGYAVLRIDFSQHGERKNDVYDFNLTGIYKNWSRNIISQTVFDLRRALDFIETCQELDSQRVGYYGISLGGITGTIFCGVDKRIKVPIVALAGGQLNLLYEKEALSKEAKDFVSIIEPLNFVKEIAPRPFLMLNAKNDEIVPPLMSTLLFNAAKEPKEIIWYDAKHRDAPLEIIFGDGLNWFKKYL</sequence>
<dbReference type="InterPro" id="IPR008391">
    <property type="entry name" value="AXE1_dom"/>
</dbReference>
<accession>A0ABR7QRA7</accession>
<organism evidence="2 3">
    <name type="scientific">Arenibacter arenosicollis</name>
    <dbReference type="NCBI Taxonomy" id="2762274"/>
    <lineage>
        <taxon>Bacteria</taxon>
        <taxon>Pseudomonadati</taxon>
        <taxon>Bacteroidota</taxon>
        <taxon>Flavobacteriia</taxon>
        <taxon>Flavobacteriales</taxon>
        <taxon>Flavobacteriaceae</taxon>
        <taxon>Arenibacter</taxon>
    </lineage>
</organism>
<dbReference type="InterPro" id="IPR029058">
    <property type="entry name" value="AB_hydrolase_fold"/>
</dbReference>
<dbReference type="Pfam" id="PF05448">
    <property type="entry name" value="AXE1"/>
    <property type="match status" value="1"/>
</dbReference>
<name>A0ABR7QRA7_9FLAO</name>
<evidence type="ECO:0000259" key="1">
    <source>
        <dbReference type="Pfam" id="PF05448"/>
    </source>
</evidence>
<dbReference type="Gene3D" id="3.40.50.1820">
    <property type="entry name" value="alpha/beta hydrolase"/>
    <property type="match status" value="1"/>
</dbReference>
<keyword evidence="3" id="KW-1185">Reference proteome</keyword>
<dbReference type="InterPro" id="IPR050261">
    <property type="entry name" value="FrsA_esterase"/>
</dbReference>
<comment type="caution">
    <text evidence="2">The sequence shown here is derived from an EMBL/GenBank/DDBJ whole genome shotgun (WGS) entry which is preliminary data.</text>
</comment>
<protein>
    <submittedName>
        <fullName evidence="2">Acetylxylan esterase</fullName>
    </submittedName>
</protein>